<organism evidence="2 3">
    <name type="scientific">Flavobacterium jumunjinense</name>
    <dbReference type="NCBI Taxonomy" id="998845"/>
    <lineage>
        <taxon>Bacteria</taxon>
        <taxon>Pseudomonadati</taxon>
        <taxon>Bacteroidota</taxon>
        <taxon>Flavobacteriia</taxon>
        <taxon>Flavobacteriales</taxon>
        <taxon>Flavobacteriaceae</taxon>
        <taxon>Flavobacterium</taxon>
    </lineage>
</organism>
<protein>
    <submittedName>
        <fullName evidence="2">Amidohydrolase family protein</fullName>
    </submittedName>
</protein>
<keyword evidence="3" id="KW-1185">Reference proteome</keyword>
<dbReference type="RefSeq" id="WP_236458529.1">
    <property type="nucleotide sequence ID" value="NZ_CBCSGE010000001.1"/>
</dbReference>
<dbReference type="Gene3D" id="3.30.110.90">
    <property type="entry name" value="Amidohydrolase"/>
    <property type="match status" value="2"/>
</dbReference>
<feature type="domain" description="Amidohydrolase-related" evidence="1">
    <location>
        <begin position="76"/>
        <end position="406"/>
    </location>
</feature>
<dbReference type="InterPro" id="IPR011059">
    <property type="entry name" value="Metal-dep_hydrolase_composite"/>
</dbReference>
<dbReference type="Pfam" id="PF01979">
    <property type="entry name" value="Amidohydro_1"/>
    <property type="match status" value="1"/>
</dbReference>
<evidence type="ECO:0000313" key="2">
    <source>
        <dbReference type="EMBL" id="MFB9098752.1"/>
    </source>
</evidence>
<evidence type="ECO:0000313" key="3">
    <source>
        <dbReference type="Proteomes" id="UP001589607"/>
    </source>
</evidence>
<dbReference type="EMBL" id="JBHMEY010000094">
    <property type="protein sequence ID" value="MFB9098752.1"/>
    <property type="molecule type" value="Genomic_DNA"/>
</dbReference>
<accession>A0ABV5GTP0</accession>
<gene>
    <name evidence="2" type="ORF">ACFFVF_19785</name>
</gene>
<dbReference type="InterPro" id="IPR032466">
    <property type="entry name" value="Metal_Hydrolase"/>
</dbReference>
<dbReference type="SUPFAM" id="SSF51556">
    <property type="entry name" value="Metallo-dependent hydrolases"/>
    <property type="match status" value="1"/>
</dbReference>
<evidence type="ECO:0000259" key="1">
    <source>
        <dbReference type="Pfam" id="PF01979"/>
    </source>
</evidence>
<dbReference type="PANTHER" id="PTHR43135:SF3">
    <property type="entry name" value="ALPHA-D-RIBOSE 1-METHYLPHOSPHONATE 5-TRIPHOSPHATE DIPHOSPHATASE"/>
    <property type="match status" value="1"/>
</dbReference>
<dbReference type="PANTHER" id="PTHR43135">
    <property type="entry name" value="ALPHA-D-RIBOSE 1-METHYLPHOSPHONATE 5-TRIPHOSPHATE DIPHOSPHATASE"/>
    <property type="match status" value="1"/>
</dbReference>
<dbReference type="Gene3D" id="1.20.58.520">
    <property type="entry name" value="Amidohydrolase"/>
    <property type="match status" value="1"/>
</dbReference>
<comment type="caution">
    <text evidence="2">The sequence shown here is derived from an EMBL/GenBank/DDBJ whole genome shotgun (WGS) entry which is preliminary data.</text>
</comment>
<proteinExistence type="predicted"/>
<name>A0ABV5GTP0_9FLAO</name>
<dbReference type="SUPFAM" id="SSF51338">
    <property type="entry name" value="Composite domain of metallo-dependent hydrolases"/>
    <property type="match status" value="1"/>
</dbReference>
<dbReference type="InterPro" id="IPR006680">
    <property type="entry name" value="Amidohydro-rel"/>
</dbReference>
<reference evidence="2 3" key="1">
    <citation type="submission" date="2024-09" db="EMBL/GenBank/DDBJ databases">
        <authorList>
            <person name="Sun Q."/>
            <person name="Mori K."/>
        </authorList>
    </citation>
    <scope>NUCLEOTIDE SEQUENCE [LARGE SCALE GENOMIC DNA]</scope>
    <source>
        <strain evidence="2 3">CECT 7955</strain>
    </source>
</reference>
<sequence length="431" mass="49669">MKNFLRLSLLLLCQIAFSQKNEADYVIKNVSIIPMNKETVLKDKDVFITKGKIISIEKSGKSKIKARQEVNGMGKYIMPSLSDAHVHLPEEEKDLKRFFDLNLMNGVTKLRSMRGTWGHKDWRDKYNSKDVMAPRLYISSPPISRNYDLTKEDIVAYVKAAKDNDYDIVKMMSIKSQDVFVLFDDVCKQYDMKIAGHFISNPKGIVIEDDIIFKSSFNSIEHLGGLIGEPEKLESRINALKNNDIYVCPTLLWYKIAYGLFDLDEIIKIPGMEFYDEKTKKEWVEKTKIYREKTGKEAIEEELRLYGKEMEERLIVLKQLEAAGIKLLLSPDSSSKYTVPGFSALTEMQLYKKAGLSNYAILQASTVNFANYFNDTTYGTIEEGKSADFILLNENPLEDLNTLQNIEGVFYNFQFLNKTDLEKLRKEHSLY</sequence>
<dbReference type="Proteomes" id="UP001589607">
    <property type="component" value="Unassembled WGS sequence"/>
</dbReference>
<dbReference type="InterPro" id="IPR051781">
    <property type="entry name" value="Metallo-dep_Hydrolase"/>
</dbReference>
<dbReference type="Gene3D" id="3.40.50.10910">
    <property type="entry name" value="Amidohydrolase"/>
    <property type="match status" value="1"/>
</dbReference>
<dbReference type="Gene3D" id="2.30.40.10">
    <property type="entry name" value="Urease, subunit C, domain 1"/>
    <property type="match status" value="2"/>
</dbReference>